<organism evidence="2 4">
    <name type="scientific">Microthlaspi erraticum</name>
    <dbReference type="NCBI Taxonomy" id="1685480"/>
    <lineage>
        <taxon>Eukaryota</taxon>
        <taxon>Viridiplantae</taxon>
        <taxon>Streptophyta</taxon>
        <taxon>Embryophyta</taxon>
        <taxon>Tracheophyta</taxon>
        <taxon>Spermatophyta</taxon>
        <taxon>Magnoliopsida</taxon>
        <taxon>eudicotyledons</taxon>
        <taxon>Gunneridae</taxon>
        <taxon>Pentapetalae</taxon>
        <taxon>rosids</taxon>
        <taxon>malvids</taxon>
        <taxon>Brassicales</taxon>
        <taxon>Brassicaceae</taxon>
        <taxon>Coluteocarpeae</taxon>
        <taxon>Microthlaspi</taxon>
    </lineage>
</organism>
<evidence type="ECO:0000313" key="3">
    <source>
        <dbReference type="EMBL" id="CAA7044734.1"/>
    </source>
</evidence>
<dbReference type="EMBL" id="CACVBM020000821">
    <property type="protein sequence ID" value="CAA7023742.1"/>
    <property type="molecule type" value="Genomic_DNA"/>
</dbReference>
<evidence type="ECO:0008006" key="5">
    <source>
        <dbReference type="Google" id="ProtNLM"/>
    </source>
</evidence>
<accession>A0A6D2IEV6</accession>
<keyword evidence="4" id="KW-1185">Reference proteome</keyword>
<proteinExistence type="predicted"/>
<feature type="compositionally biased region" description="Basic and acidic residues" evidence="1">
    <location>
        <begin position="123"/>
        <end position="136"/>
    </location>
</feature>
<evidence type="ECO:0000313" key="2">
    <source>
        <dbReference type="EMBL" id="CAA7023742.1"/>
    </source>
</evidence>
<dbReference type="OrthoDB" id="913391at2759"/>
<evidence type="ECO:0000256" key="1">
    <source>
        <dbReference type="SAM" id="MobiDB-lite"/>
    </source>
</evidence>
<protein>
    <recommendedName>
        <fullName evidence="5">Retrotransposon gag domain-containing protein</fullName>
    </recommendedName>
</protein>
<sequence length="136" mass="16135">MHLDESQRTKKHTEGKISKNLNGYKIRRTRHKKEGGVGPEEADAWRQRLERNFRSIKCPLEYQVELAVHYLSGDAHLWWRAIEGRRTVWTWGELLAEFKAKSLWSMMEHLGREEQGRALQETQLDRAAQDEERSHL</sequence>
<dbReference type="EMBL" id="CACVBM020001307">
    <property type="protein sequence ID" value="CAA7044734.1"/>
    <property type="molecule type" value="Genomic_DNA"/>
</dbReference>
<dbReference type="Proteomes" id="UP000467841">
    <property type="component" value="Unassembled WGS sequence"/>
</dbReference>
<name>A0A6D2IEV6_9BRAS</name>
<reference evidence="2 4" key="1">
    <citation type="submission" date="2020-01" db="EMBL/GenBank/DDBJ databases">
        <authorList>
            <person name="Mishra B."/>
        </authorList>
    </citation>
    <scope>NUCLEOTIDE SEQUENCE [LARGE SCALE GENOMIC DNA]</scope>
</reference>
<feature type="region of interest" description="Disordered" evidence="1">
    <location>
        <begin position="1"/>
        <end position="22"/>
    </location>
</feature>
<feature type="compositionally biased region" description="Basic and acidic residues" evidence="1">
    <location>
        <begin position="1"/>
        <end position="17"/>
    </location>
</feature>
<gene>
    <name evidence="2" type="ORF">MERR_LOCUS10977</name>
    <name evidence="3" type="ORF">MERR_LOCUS31969</name>
</gene>
<feature type="region of interest" description="Disordered" evidence="1">
    <location>
        <begin position="115"/>
        <end position="136"/>
    </location>
</feature>
<evidence type="ECO:0000313" key="4">
    <source>
        <dbReference type="Proteomes" id="UP000467841"/>
    </source>
</evidence>
<dbReference type="AlphaFoldDB" id="A0A6D2IEV6"/>